<keyword evidence="2" id="KW-0732">Signal</keyword>
<gene>
    <name evidence="4" type="ORF">J7S20_10690</name>
</gene>
<feature type="domain" description="Cell wall hydrolase SleB" evidence="3">
    <location>
        <begin position="118"/>
        <end position="220"/>
    </location>
</feature>
<protein>
    <submittedName>
        <fullName evidence="4">Cell wall hydrolase</fullName>
    </submittedName>
</protein>
<evidence type="ECO:0000313" key="4">
    <source>
        <dbReference type="EMBL" id="MBR0552974.1"/>
    </source>
</evidence>
<name>A0A8T4IGG8_9SPHN</name>
<dbReference type="Pfam" id="PF07486">
    <property type="entry name" value="Hydrolase_2"/>
    <property type="match status" value="1"/>
</dbReference>
<dbReference type="AlphaFoldDB" id="A0A8T4IGG8"/>
<evidence type="ECO:0000256" key="2">
    <source>
        <dbReference type="SAM" id="SignalP"/>
    </source>
</evidence>
<comment type="caution">
    <text evidence="4">The sequence shown here is derived from an EMBL/GenBank/DDBJ whole genome shotgun (WGS) entry which is preliminary data.</text>
</comment>
<keyword evidence="5" id="KW-1185">Reference proteome</keyword>
<dbReference type="Gene3D" id="1.10.10.2520">
    <property type="entry name" value="Cell wall hydrolase SleB, domain 1"/>
    <property type="match status" value="1"/>
</dbReference>
<sequence>MKTTLRAAIIAAVSFCAIGSTGFTSPGRALELDQTPDATINAAPATGVPIPPPPIVPASLTPDDNDHDGSADAASDAPTGDDQDFASLSEAVAAQAMPETLDRELKCLAIGVYFESKGEPLAGQLAVADVILNRAQSARFPGSVCSVLTQRSQFSFVRHGRLPRARTHSRAWKTAVAVARVARQKLWDSPVPNALFFHARYVSPHWRLAKVGTVGNHIFYR</sequence>
<feature type="region of interest" description="Disordered" evidence="1">
    <location>
        <begin position="40"/>
        <end position="83"/>
    </location>
</feature>
<dbReference type="InterPro" id="IPR042047">
    <property type="entry name" value="SleB_dom1"/>
</dbReference>
<dbReference type="RefSeq" id="WP_284054230.1">
    <property type="nucleotide sequence ID" value="NZ_JAGRQC010000003.1"/>
</dbReference>
<evidence type="ECO:0000259" key="3">
    <source>
        <dbReference type="Pfam" id="PF07486"/>
    </source>
</evidence>
<dbReference type="InterPro" id="IPR011105">
    <property type="entry name" value="Cell_wall_hydrolase_SleB"/>
</dbReference>
<evidence type="ECO:0000313" key="5">
    <source>
        <dbReference type="Proteomes" id="UP000676996"/>
    </source>
</evidence>
<dbReference type="EMBL" id="JAGRQC010000003">
    <property type="protein sequence ID" value="MBR0552974.1"/>
    <property type="molecule type" value="Genomic_DNA"/>
</dbReference>
<dbReference type="GO" id="GO:0016787">
    <property type="term" value="F:hydrolase activity"/>
    <property type="evidence" value="ECO:0007669"/>
    <property type="project" value="UniProtKB-KW"/>
</dbReference>
<keyword evidence="4" id="KW-0378">Hydrolase</keyword>
<feature type="signal peptide" evidence="2">
    <location>
        <begin position="1"/>
        <end position="22"/>
    </location>
</feature>
<feature type="chain" id="PRO_5035731118" evidence="2">
    <location>
        <begin position="23"/>
        <end position="221"/>
    </location>
</feature>
<dbReference type="Proteomes" id="UP000676996">
    <property type="component" value="Unassembled WGS sequence"/>
</dbReference>
<evidence type="ECO:0000256" key="1">
    <source>
        <dbReference type="SAM" id="MobiDB-lite"/>
    </source>
</evidence>
<proteinExistence type="predicted"/>
<reference evidence="4" key="1">
    <citation type="submission" date="2021-04" db="EMBL/GenBank/DDBJ databases">
        <title>Ouciella asimina sp. nov., isolated from the surface seawater in the hydrothermal field of Okinawa Trough.</title>
        <authorList>
            <person name="Shuang W."/>
        </authorList>
    </citation>
    <scope>NUCLEOTIDE SEQUENCE</scope>
    <source>
        <strain evidence="4">LXI357</strain>
    </source>
</reference>
<organism evidence="4 5">
    <name type="scientific">Stakelama marina</name>
    <dbReference type="NCBI Taxonomy" id="2826939"/>
    <lineage>
        <taxon>Bacteria</taxon>
        <taxon>Pseudomonadati</taxon>
        <taxon>Pseudomonadota</taxon>
        <taxon>Alphaproteobacteria</taxon>
        <taxon>Sphingomonadales</taxon>
        <taxon>Sphingomonadaceae</taxon>
        <taxon>Stakelama</taxon>
    </lineage>
</organism>
<accession>A0A8T4IGG8</accession>